<keyword evidence="5" id="KW-1003">Cell membrane</keyword>
<protein>
    <recommendedName>
        <fullName evidence="4">Flagellar motor switch protein FliG</fullName>
    </recommendedName>
</protein>
<evidence type="ECO:0000256" key="2">
    <source>
        <dbReference type="ARBA" id="ARBA00004413"/>
    </source>
</evidence>
<keyword evidence="9" id="KW-0975">Bacterial flagellum</keyword>
<gene>
    <name evidence="11" type="ORF">JOC49_000090</name>
</gene>
<dbReference type="PIRSF" id="PIRSF003161">
    <property type="entry name" value="FliG"/>
    <property type="match status" value="1"/>
</dbReference>
<dbReference type="InterPro" id="IPR032779">
    <property type="entry name" value="FliG_M"/>
</dbReference>
<sequence length="337" mass="37950">MAVKKGKMTGKTKAAILLIALGPERSAKLFSHMHDDEIEELTLEIANVSRISPEERESVLEEFYQVCLAQEFISEGGINYAKEVLEKAMGSQKALEIINKLTSSLQVKPFDFVRKTDANQLLNFIQNEHPQTLALILSYLNPNQSAQVLSALPQEKQADVAQRIATMESTSPEIIKEVELVLERKLSSMVTQDYSATGGIQCIVDILNSVDRGTEKYILETLEIQNAELVEEIRKKMFVFEDIVNLDSVGIQRFIREVDNNDLAVALKGATDEVKEMIFANMSKRMSEMLREDMDFMGPVRLRDVEEAQQKIVNIIRKLEESNEIIIARGGGDELIV</sequence>
<dbReference type="Pfam" id="PF14842">
    <property type="entry name" value="FliG_N"/>
    <property type="match status" value="1"/>
</dbReference>
<organism evidence="11 12">
    <name type="scientific">Fusibacter tunisiensis</name>
    <dbReference type="NCBI Taxonomy" id="1008308"/>
    <lineage>
        <taxon>Bacteria</taxon>
        <taxon>Bacillati</taxon>
        <taxon>Bacillota</taxon>
        <taxon>Clostridia</taxon>
        <taxon>Eubacteriales</taxon>
        <taxon>Eubacteriales Family XII. Incertae Sedis</taxon>
        <taxon>Fusibacter</taxon>
    </lineage>
</organism>
<reference evidence="11 12" key="1">
    <citation type="submission" date="2021-01" db="EMBL/GenBank/DDBJ databases">
        <title>Genomic Encyclopedia of Type Strains, Phase IV (KMG-IV): sequencing the most valuable type-strain genomes for metagenomic binning, comparative biology and taxonomic classification.</title>
        <authorList>
            <person name="Goeker M."/>
        </authorList>
    </citation>
    <scope>NUCLEOTIDE SEQUENCE [LARGE SCALE GENOMIC DNA]</scope>
    <source>
        <strain evidence="11 12">DSM 24436</strain>
    </source>
</reference>
<proteinExistence type="inferred from homology"/>
<dbReference type="PROSITE" id="PS50887">
    <property type="entry name" value="GGDEF"/>
    <property type="match status" value="1"/>
</dbReference>
<dbReference type="InterPro" id="IPR000090">
    <property type="entry name" value="Flg_Motor_Flig"/>
</dbReference>
<evidence type="ECO:0000256" key="3">
    <source>
        <dbReference type="ARBA" id="ARBA00010299"/>
    </source>
</evidence>
<dbReference type="InterPro" id="IPR000160">
    <property type="entry name" value="GGDEF_dom"/>
</dbReference>
<evidence type="ECO:0000259" key="10">
    <source>
        <dbReference type="PROSITE" id="PS50887"/>
    </source>
</evidence>
<dbReference type="PRINTS" id="PR00954">
    <property type="entry name" value="FLGMOTORFLIG"/>
</dbReference>
<dbReference type="InterPro" id="IPR011002">
    <property type="entry name" value="FliG_a-hlx"/>
</dbReference>
<dbReference type="Pfam" id="PF14841">
    <property type="entry name" value="FliG_M"/>
    <property type="match status" value="1"/>
</dbReference>
<evidence type="ECO:0000313" key="12">
    <source>
        <dbReference type="Proteomes" id="UP000767854"/>
    </source>
</evidence>
<comment type="caution">
    <text evidence="11">The sequence shown here is derived from an EMBL/GenBank/DDBJ whole genome shotgun (WGS) entry which is preliminary data.</text>
</comment>
<keyword evidence="8" id="KW-0472">Membrane</keyword>
<keyword evidence="7" id="KW-0283">Flagellar rotation</keyword>
<keyword evidence="11" id="KW-0966">Cell projection</keyword>
<evidence type="ECO:0000256" key="5">
    <source>
        <dbReference type="ARBA" id="ARBA00022475"/>
    </source>
</evidence>
<evidence type="ECO:0000256" key="9">
    <source>
        <dbReference type="ARBA" id="ARBA00023143"/>
    </source>
</evidence>
<comment type="similarity">
    <text evidence="3">Belongs to the FliG family.</text>
</comment>
<accession>A0ABS2MMF6</accession>
<dbReference type="Gene3D" id="1.10.220.30">
    <property type="match status" value="3"/>
</dbReference>
<dbReference type="Pfam" id="PF01706">
    <property type="entry name" value="FliG_C"/>
    <property type="match status" value="1"/>
</dbReference>
<evidence type="ECO:0000256" key="7">
    <source>
        <dbReference type="ARBA" id="ARBA00022779"/>
    </source>
</evidence>
<dbReference type="SUPFAM" id="SSF48029">
    <property type="entry name" value="FliG"/>
    <property type="match status" value="2"/>
</dbReference>
<dbReference type="InterPro" id="IPR023087">
    <property type="entry name" value="Flg_Motor_Flig_C"/>
</dbReference>
<evidence type="ECO:0000256" key="6">
    <source>
        <dbReference type="ARBA" id="ARBA00022500"/>
    </source>
</evidence>
<dbReference type="EMBL" id="JAFBDT010000001">
    <property type="protein sequence ID" value="MBM7560581.1"/>
    <property type="molecule type" value="Genomic_DNA"/>
</dbReference>
<evidence type="ECO:0000256" key="1">
    <source>
        <dbReference type="ARBA" id="ARBA00004117"/>
    </source>
</evidence>
<dbReference type="InterPro" id="IPR028263">
    <property type="entry name" value="FliG_N"/>
</dbReference>
<evidence type="ECO:0000313" key="11">
    <source>
        <dbReference type="EMBL" id="MBM7560581.1"/>
    </source>
</evidence>
<dbReference type="PANTHER" id="PTHR30534:SF0">
    <property type="entry name" value="FLAGELLAR MOTOR SWITCH PROTEIN FLIG"/>
    <property type="match status" value="1"/>
</dbReference>
<dbReference type="NCBIfam" id="TIGR00207">
    <property type="entry name" value="fliG"/>
    <property type="match status" value="1"/>
</dbReference>
<dbReference type="PANTHER" id="PTHR30534">
    <property type="entry name" value="FLAGELLAR MOTOR SWITCH PROTEIN FLIG"/>
    <property type="match status" value="1"/>
</dbReference>
<keyword evidence="12" id="KW-1185">Reference proteome</keyword>
<feature type="domain" description="GGDEF" evidence="10">
    <location>
        <begin position="285"/>
        <end position="337"/>
    </location>
</feature>
<keyword evidence="6" id="KW-0145">Chemotaxis</keyword>
<keyword evidence="11" id="KW-0969">Cilium</keyword>
<dbReference type="RefSeq" id="WP_204661105.1">
    <property type="nucleotide sequence ID" value="NZ_JAFBDT010000001.1"/>
</dbReference>
<dbReference type="Proteomes" id="UP000767854">
    <property type="component" value="Unassembled WGS sequence"/>
</dbReference>
<comment type="subcellular location">
    <subcellularLocation>
        <location evidence="1">Bacterial flagellum basal body</location>
    </subcellularLocation>
    <subcellularLocation>
        <location evidence="2">Cell membrane</location>
        <topology evidence="2">Peripheral membrane protein</topology>
        <orientation evidence="2">Cytoplasmic side</orientation>
    </subcellularLocation>
</comment>
<name>A0ABS2MMF6_9FIRM</name>
<keyword evidence="11" id="KW-0282">Flagellum</keyword>
<evidence type="ECO:0000256" key="8">
    <source>
        <dbReference type="ARBA" id="ARBA00023136"/>
    </source>
</evidence>
<evidence type="ECO:0000256" key="4">
    <source>
        <dbReference type="ARBA" id="ARBA00021870"/>
    </source>
</evidence>